<protein>
    <submittedName>
        <fullName evidence="4">Nuclear transport factor 2 family protein</fullName>
    </submittedName>
</protein>
<dbReference type="SUPFAM" id="SSF54427">
    <property type="entry name" value="NTF2-like"/>
    <property type="match status" value="1"/>
</dbReference>
<evidence type="ECO:0000256" key="1">
    <source>
        <dbReference type="SAM" id="MobiDB-lite"/>
    </source>
</evidence>
<dbReference type="EMBL" id="CP140158">
    <property type="protein sequence ID" value="WQG84442.1"/>
    <property type="molecule type" value="Genomic_DNA"/>
</dbReference>
<evidence type="ECO:0000313" key="4">
    <source>
        <dbReference type="EMBL" id="WQG84442.1"/>
    </source>
</evidence>
<dbReference type="Proteomes" id="UP001324185">
    <property type="component" value="Chromosome"/>
</dbReference>
<dbReference type="InterPro" id="IPR032710">
    <property type="entry name" value="NTF2-like_dom_sf"/>
</dbReference>
<dbReference type="RefSeq" id="WP_018624911.1">
    <property type="nucleotide sequence ID" value="NZ_CP140158.1"/>
</dbReference>
<feature type="domain" description="DUF4440" evidence="3">
    <location>
        <begin position="121"/>
        <end position="228"/>
    </location>
</feature>
<keyword evidence="2" id="KW-0732">Signal</keyword>
<accession>A0ABZ0X1I0</accession>
<evidence type="ECO:0000259" key="3">
    <source>
        <dbReference type="Pfam" id="PF14534"/>
    </source>
</evidence>
<dbReference type="InterPro" id="IPR027843">
    <property type="entry name" value="DUF4440"/>
</dbReference>
<feature type="signal peptide" evidence="2">
    <location>
        <begin position="1"/>
        <end position="23"/>
    </location>
</feature>
<dbReference type="Pfam" id="PF14534">
    <property type="entry name" value="DUF4440"/>
    <property type="match status" value="1"/>
</dbReference>
<name>A0ABZ0X1I0_9GAMM</name>
<sequence length="235" mass="26677">MKIINLSLAVLLISLNIVFSAQAHDPKEYMREAKKPDCTAMKNMDHSKMDVKGPVMQAMMKQCMNEVHQNDGSHKGKSHGTDDEKKQQHSTDADDQHMTMESKESKTVHALMSGLKTEPAKVVKEFHDAIRNGDGRLARSLLTDQVTIFEAGRVERSADEYAKHHMLSDIKFLKKMNIELLEHQVQVIGNAAISISRSRIIGKYDGKDKNNEGMETMVLEKQGSDWKIKHIHWSR</sequence>
<dbReference type="Gene3D" id="3.10.450.50">
    <property type="match status" value="1"/>
</dbReference>
<evidence type="ECO:0000256" key="2">
    <source>
        <dbReference type="SAM" id="SignalP"/>
    </source>
</evidence>
<evidence type="ECO:0000313" key="5">
    <source>
        <dbReference type="Proteomes" id="UP001324185"/>
    </source>
</evidence>
<feature type="region of interest" description="Disordered" evidence="1">
    <location>
        <begin position="68"/>
        <end position="103"/>
    </location>
</feature>
<proteinExistence type="predicted"/>
<reference evidence="4 5" key="1">
    <citation type="submission" date="2023-11" db="EMBL/GenBank/DDBJ databases">
        <title>MicrobeMod: A computational toolkit for identifying prokaryotic methylation and restriction-modification with nanopore sequencing.</title>
        <authorList>
            <person name="Crits-Christoph A."/>
            <person name="Kang S.C."/>
            <person name="Lee H."/>
            <person name="Ostrov N."/>
        </authorList>
    </citation>
    <scope>NUCLEOTIDE SEQUENCE [LARGE SCALE GENOMIC DNA]</scope>
    <source>
        <strain evidence="4 5">DSMZ 16071</strain>
    </source>
</reference>
<keyword evidence="5" id="KW-1185">Reference proteome</keyword>
<gene>
    <name evidence="4" type="ORF">SR900_08185</name>
</gene>
<feature type="chain" id="PRO_5045230581" evidence="2">
    <location>
        <begin position="24"/>
        <end position="235"/>
    </location>
</feature>
<organism evidence="4 5">
    <name type="scientific">Kangiella aquimarina</name>
    <dbReference type="NCBI Taxonomy" id="261965"/>
    <lineage>
        <taxon>Bacteria</taxon>
        <taxon>Pseudomonadati</taxon>
        <taxon>Pseudomonadota</taxon>
        <taxon>Gammaproteobacteria</taxon>
        <taxon>Kangiellales</taxon>
        <taxon>Kangiellaceae</taxon>
        <taxon>Kangiella</taxon>
    </lineage>
</organism>